<sequence length="196" mass="20925">MLEPTQPRSPGLLDQTEVIPRAEAGTDIAETVQQTGPVDADVASDHGAPLIQRQPGDTAEASNPSAEQEQTAAATHDGSGEIPVTPLTFLQVDEKMMEPEFAGSAHVDQGDSSMPWSVPKRITRTPARFVSPVEVEEPQPPPHDDAIALRSLVYQIRNGTEEADRCMATGADIAGSFANRCMMDDSTQFMTGLAAQ</sequence>
<evidence type="ECO:0000313" key="2">
    <source>
        <dbReference type="EMBL" id="KAF0889118.1"/>
    </source>
</evidence>
<feature type="compositionally biased region" description="Polar residues" evidence="1">
    <location>
        <begin position="60"/>
        <end position="73"/>
    </location>
</feature>
<evidence type="ECO:0000256" key="1">
    <source>
        <dbReference type="SAM" id="MobiDB-lite"/>
    </source>
</evidence>
<feature type="region of interest" description="Disordered" evidence="1">
    <location>
        <begin position="1"/>
        <end position="83"/>
    </location>
</feature>
<dbReference type="EMBL" id="SPHZ02000012">
    <property type="protein sequence ID" value="KAF0889118.1"/>
    <property type="molecule type" value="Genomic_DNA"/>
</dbReference>
<protein>
    <submittedName>
        <fullName evidence="2">Uncharacterized protein</fullName>
    </submittedName>
</protein>
<proteinExistence type="predicted"/>
<comment type="caution">
    <text evidence="2">The sequence shown here is derived from an EMBL/GenBank/DDBJ whole genome shotgun (WGS) entry which is preliminary data.</text>
</comment>
<gene>
    <name evidence="2" type="ORF">E2562_022132</name>
</gene>
<keyword evidence="3" id="KW-1185">Reference proteome</keyword>
<accession>A0A6G1BM58</accession>
<organism evidence="2 3">
    <name type="scientific">Oryza meyeriana var. granulata</name>
    <dbReference type="NCBI Taxonomy" id="110450"/>
    <lineage>
        <taxon>Eukaryota</taxon>
        <taxon>Viridiplantae</taxon>
        <taxon>Streptophyta</taxon>
        <taxon>Embryophyta</taxon>
        <taxon>Tracheophyta</taxon>
        <taxon>Spermatophyta</taxon>
        <taxon>Magnoliopsida</taxon>
        <taxon>Liliopsida</taxon>
        <taxon>Poales</taxon>
        <taxon>Poaceae</taxon>
        <taxon>BOP clade</taxon>
        <taxon>Oryzoideae</taxon>
        <taxon>Oryzeae</taxon>
        <taxon>Oryzinae</taxon>
        <taxon>Oryza</taxon>
        <taxon>Oryza meyeriana</taxon>
    </lineage>
</organism>
<name>A0A6G1BM58_9ORYZ</name>
<evidence type="ECO:0000313" key="3">
    <source>
        <dbReference type="Proteomes" id="UP000479710"/>
    </source>
</evidence>
<dbReference type="AlphaFoldDB" id="A0A6G1BM58"/>
<dbReference type="Proteomes" id="UP000479710">
    <property type="component" value="Unassembled WGS sequence"/>
</dbReference>
<reference evidence="2 3" key="1">
    <citation type="submission" date="2019-11" db="EMBL/GenBank/DDBJ databases">
        <title>Whole genome sequence of Oryza granulata.</title>
        <authorList>
            <person name="Li W."/>
        </authorList>
    </citation>
    <scope>NUCLEOTIDE SEQUENCE [LARGE SCALE GENOMIC DNA]</scope>
    <source>
        <strain evidence="3">cv. Menghai</strain>
        <tissue evidence="2">Leaf</tissue>
    </source>
</reference>